<keyword evidence="1" id="KW-0732">Signal</keyword>
<keyword evidence="3" id="KW-1185">Reference proteome</keyword>
<reference evidence="3" key="1">
    <citation type="submission" date="2017-01" db="EMBL/GenBank/DDBJ databases">
        <authorList>
            <person name="Varghese N."/>
            <person name="Submissions S."/>
        </authorList>
    </citation>
    <scope>NUCLEOTIDE SEQUENCE [LARGE SCALE GENOMIC DNA]</scope>
    <source>
        <strain evidence="3">ATCC 700103</strain>
    </source>
</reference>
<organism evidence="2 3">
    <name type="scientific">Halanaerobium kushneri</name>
    <dbReference type="NCBI Taxonomy" id="56779"/>
    <lineage>
        <taxon>Bacteria</taxon>
        <taxon>Bacillati</taxon>
        <taxon>Bacillota</taxon>
        <taxon>Clostridia</taxon>
        <taxon>Halanaerobiales</taxon>
        <taxon>Halanaerobiaceae</taxon>
        <taxon>Halanaerobium</taxon>
    </lineage>
</organism>
<feature type="chain" id="PRO_5039573872" description="Curlin associated repeat-containing protein" evidence="1">
    <location>
        <begin position="22"/>
        <end position="172"/>
    </location>
</feature>
<dbReference type="EMBL" id="FTNC01000033">
    <property type="protein sequence ID" value="SIR53288.1"/>
    <property type="molecule type" value="Genomic_DNA"/>
</dbReference>
<proteinExistence type="predicted"/>
<sequence length="172" mass="18344">MRKILFLAFVMIMALSISAMAFGVGGDVAMIDQLGSFNDASISQYGHSYGGCGWDCPLCSDNIAVILQDGVGNKNYVTQRGSDNLTHALSLGFANTVIQDQDGHDLTAFAIQHGVFNHVTQMQSGKMNVSLVRQVGVANRAMTAQSGGNCFCGDTALISQMGFANNAEIYQY</sequence>
<evidence type="ECO:0008006" key="4">
    <source>
        <dbReference type="Google" id="ProtNLM"/>
    </source>
</evidence>
<evidence type="ECO:0000313" key="2">
    <source>
        <dbReference type="EMBL" id="SIR53288.1"/>
    </source>
</evidence>
<evidence type="ECO:0000256" key="1">
    <source>
        <dbReference type="SAM" id="SignalP"/>
    </source>
</evidence>
<dbReference type="AlphaFoldDB" id="A0A1N7BPN4"/>
<feature type="signal peptide" evidence="1">
    <location>
        <begin position="1"/>
        <end position="21"/>
    </location>
</feature>
<dbReference type="Proteomes" id="UP000185669">
    <property type="component" value="Unassembled WGS sequence"/>
</dbReference>
<dbReference type="RefSeq" id="WP_076546095.1">
    <property type="nucleotide sequence ID" value="NZ_FTNC01000033.1"/>
</dbReference>
<dbReference type="OrthoDB" id="827845at2"/>
<accession>A0A1N7BPN4</accession>
<name>A0A1N7BPN4_9FIRM</name>
<protein>
    <recommendedName>
        <fullName evidence="4">Curlin associated repeat-containing protein</fullName>
    </recommendedName>
</protein>
<evidence type="ECO:0000313" key="3">
    <source>
        <dbReference type="Proteomes" id="UP000185669"/>
    </source>
</evidence>
<gene>
    <name evidence="2" type="ORF">SAMN05421834_13323</name>
</gene>
<dbReference type="STRING" id="56779.SAMN05421834_13323"/>